<dbReference type="PANTHER" id="PTHR30570">
    <property type="entry name" value="PERIPLASMIC PHOSPHATE BINDING COMPONENT OF PHOSPHATE ABC TRANSPORTER"/>
    <property type="match status" value="1"/>
</dbReference>
<evidence type="ECO:0000256" key="2">
    <source>
        <dbReference type="SAM" id="SignalP"/>
    </source>
</evidence>
<accession>A0A317E198</accession>
<evidence type="ECO:0000313" key="5">
    <source>
        <dbReference type="Proteomes" id="UP000245461"/>
    </source>
</evidence>
<sequence length="352" mass="36773">MATKNSLAALGVAAVLATAFAGQAAARDQIRIVGSSTVFPFTTAVSEAFGKLGAFKTPIVESTGTGGGMKLFCGGVGVDTPDITGASRRIKASEIETCAKNGVTDIVEVKIGFDGIVFANEKSGPAFDVDKAVIWKALAAQVVVDGKLVANPYKMWNEIDAKLPATKIEVLGPPPTSGTRDAFNELVMEKGCEEAGAIDAIVASGVDKKDAGKACMKVREDGVYVEAGENDNLIVQKLVANPNAFGIFGYSFLEENADKIKGATIEGVKPEYEDISSGKYGVSRSLYVYVKKAHVGTVPGIQEFLVEYTSDKAMGENGYLADKGLIALPAEEAAKVRADATGLVPMDTASVK</sequence>
<dbReference type="SUPFAM" id="SSF53850">
    <property type="entry name" value="Periplasmic binding protein-like II"/>
    <property type="match status" value="1"/>
</dbReference>
<dbReference type="InterPro" id="IPR024370">
    <property type="entry name" value="PBP_domain"/>
</dbReference>
<dbReference type="OrthoDB" id="9790048at2"/>
<dbReference type="Gene3D" id="3.40.190.10">
    <property type="entry name" value="Periplasmic binding protein-like II"/>
    <property type="match status" value="2"/>
</dbReference>
<dbReference type="Proteomes" id="UP000245461">
    <property type="component" value="Unassembled WGS sequence"/>
</dbReference>
<evidence type="ECO:0000313" key="4">
    <source>
        <dbReference type="EMBL" id="PWR20214.1"/>
    </source>
</evidence>
<feature type="signal peptide" evidence="2">
    <location>
        <begin position="1"/>
        <end position="24"/>
    </location>
</feature>
<gene>
    <name evidence="4" type="ORF">DKG74_16160</name>
</gene>
<dbReference type="AlphaFoldDB" id="A0A317E198"/>
<dbReference type="PANTHER" id="PTHR30570:SF1">
    <property type="entry name" value="PHOSPHATE-BINDING PROTEIN PSTS"/>
    <property type="match status" value="1"/>
</dbReference>
<dbReference type="RefSeq" id="WP_109907212.1">
    <property type="nucleotide sequence ID" value="NZ_QGLE01000010.1"/>
</dbReference>
<comment type="caution">
    <text evidence="4">The sequence shown here is derived from an EMBL/GenBank/DDBJ whole genome shotgun (WGS) entry which is preliminary data.</text>
</comment>
<name>A0A317E198_9PROT</name>
<feature type="chain" id="PRO_5016238589" evidence="2">
    <location>
        <begin position="25"/>
        <end position="352"/>
    </location>
</feature>
<dbReference type="EMBL" id="QGLE01000010">
    <property type="protein sequence ID" value="PWR20214.1"/>
    <property type="molecule type" value="Genomic_DNA"/>
</dbReference>
<reference evidence="4 5" key="1">
    <citation type="submission" date="2018-05" db="EMBL/GenBank/DDBJ databases">
        <title>Zavarzinia sp. HR-AS.</title>
        <authorList>
            <person name="Lee Y."/>
            <person name="Jeon C.O."/>
        </authorList>
    </citation>
    <scope>NUCLEOTIDE SEQUENCE [LARGE SCALE GENOMIC DNA]</scope>
    <source>
        <strain evidence="4 5">HR-AS</strain>
    </source>
</reference>
<keyword evidence="1 2" id="KW-0732">Signal</keyword>
<evidence type="ECO:0000256" key="1">
    <source>
        <dbReference type="ARBA" id="ARBA00022729"/>
    </source>
</evidence>
<dbReference type="Pfam" id="PF12849">
    <property type="entry name" value="PBP_like_2"/>
    <property type="match status" value="1"/>
</dbReference>
<protein>
    <submittedName>
        <fullName evidence="4">Phosphate ABC transporter substrate-binding protein</fullName>
    </submittedName>
</protein>
<proteinExistence type="predicted"/>
<keyword evidence="5" id="KW-1185">Reference proteome</keyword>
<feature type="domain" description="PBP" evidence="3">
    <location>
        <begin position="21"/>
        <end position="312"/>
    </location>
</feature>
<dbReference type="InterPro" id="IPR050811">
    <property type="entry name" value="Phosphate_ABC_transporter"/>
</dbReference>
<organism evidence="4 5">
    <name type="scientific">Zavarzinia aquatilis</name>
    <dbReference type="NCBI Taxonomy" id="2211142"/>
    <lineage>
        <taxon>Bacteria</taxon>
        <taxon>Pseudomonadati</taxon>
        <taxon>Pseudomonadota</taxon>
        <taxon>Alphaproteobacteria</taxon>
        <taxon>Rhodospirillales</taxon>
        <taxon>Zavarziniaceae</taxon>
        <taxon>Zavarzinia</taxon>
    </lineage>
</organism>
<evidence type="ECO:0000259" key="3">
    <source>
        <dbReference type="Pfam" id="PF12849"/>
    </source>
</evidence>